<accession>A0A0K1E7W0</accession>
<dbReference type="InterPro" id="IPR032577">
    <property type="entry name" value="DUF4920"/>
</dbReference>
<keyword evidence="3" id="KW-1185">Reference proteome</keyword>
<dbReference type="KEGG" id="ccro:CMC5_010920"/>
<name>A0A0K1E7W0_CHOCO</name>
<dbReference type="Pfam" id="PF16267">
    <property type="entry name" value="DUF4920"/>
    <property type="match status" value="1"/>
</dbReference>
<evidence type="ECO:0000313" key="3">
    <source>
        <dbReference type="Proteomes" id="UP000067626"/>
    </source>
</evidence>
<evidence type="ECO:0000313" key="2">
    <source>
        <dbReference type="EMBL" id="AKT36971.1"/>
    </source>
</evidence>
<evidence type="ECO:0000256" key="1">
    <source>
        <dbReference type="SAM" id="MobiDB-lite"/>
    </source>
</evidence>
<organism evidence="2 3">
    <name type="scientific">Chondromyces crocatus</name>
    <dbReference type="NCBI Taxonomy" id="52"/>
    <lineage>
        <taxon>Bacteria</taxon>
        <taxon>Pseudomonadati</taxon>
        <taxon>Myxococcota</taxon>
        <taxon>Polyangia</taxon>
        <taxon>Polyangiales</taxon>
        <taxon>Polyangiaceae</taxon>
        <taxon>Chondromyces</taxon>
    </lineage>
</organism>
<feature type="region of interest" description="Disordered" evidence="1">
    <location>
        <begin position="34"/>
        <end position="65"/>
    </location>
</feature>
<dbReference type="Proteomes" id="UP000067626">
    <property type="component" value="Chromosome"/>
</dbReference>
<evidence type="ECO:0008006" key="4">
    <source>
        <dbReference type="Google" id="ProtNLM"/>
    </source>
</evidence>
<dbReference type="EMBL" id="CP012159">
    <property type="protein sequence ID" value="AKT36971.1"/>
    <property type="molecule type" value="Genomic_DNA"/>
</dbReference>
<dbReference type="STRING" id="52.CMC5_010920"/>
<protein>
    <recommendedName>
        <fullName evidence="4">DUF4920 domain-containing protein</fullName>
    </recommendedName>
</protein>
<reference evidence="2 3" key="1">
    <citation type="submission" date="2015-07" db="EMBL/GenBank/DDBJ databases">
        <title>Genome analysis of myxobacterium Chondromyces crocatus Cm c5 reveals a high potential for natural compound synthesis and the genetic basis for the loss of fruiting body formation.</title>
        <authorList>
            <person name="Zaburannyi N."/>
            <person name="Bunk B."/>
            <person name="Maier J."/>
            <person name="Overmann J."/>
            <person name="Mueller R."/>
        </authorList>
    </citation>
    <scope>NUCLEOTIDE SEQUENCE [LARGE SCALE GENOMIC DNA]</scope>
    <source>
        <strain evidence="2 3">Cm c5</strain>
    </source>
</reference>
<sequence>MATSGTLGAMRVALLLPGLLLSLGLFAGCSKDAPAPTPTPTPEAAQAPAEPKTENTTPKTLEKKQYGAPITEAKTTALTELLSEPAKYNGQTLRTEGVVTAVCKSMGCWMEIGDSKGTAHIKMAGHSFFVPKEASGHRAVVQGKMLGAADEGGSCGAKDGCRDEHEKESGKVAKLEFEATGVEFID</sequence>
<gene>
    <name evidence="2" type="ORF">CMC5_010920</name>
</gene>
<proteinExistence type="predicted"/>
<dbReference type="AlphaFoldDB" id="A0A0K1E7W0"/>